<dbReference type="RefSeq" id="WP_042679930.1">
    <property type="nucleotide sequence ID" value="NZ_CP006965.1"/>
</dbReference>
<gene>
    <name evidence="2" type="ORF">TES1_0496</name>
</gene>
<dbReference type="InterPro" id="IPR017918">
    <property type="entry name" value="N-reg_PII_CS"/>
</dbReference>
<dbReference type="EMBL" id="CP006965">
    <property type="protein sequence ID" value="AHF79890.1"/>
    <property type="molecule type" value="Genomic_DNA"/>
</dbReference>
<dbReference type="PROSITE" id="PS51343">
    <property type="entry name" value="PII_GLNB_DOM"/>
    <property type="match status" value="1"/>
</dbReference>
<dbReference type="AlphaFoldDB" id="W0I613"/>
<dbReference type="Proteomes" id="UP000019027">
    <property type="component" value="Chromosome"/>
</dbReference>
<sequence>MKKVEAIIREEKLKDVIKALEDEGFFGMTVTAVMGRGKEGGMTIQFRGRLMKVELLTKVKIEVVVDDKDVDRVVKAIISAAKTGEVGDGKIFIIPIEEAIRIRTEEKGTNAL</sequence>
<evidence type="ECO:0000313" key="3">
    <source>
        <dbReference type="Proteomes" id="UP000019027"/>
    </source>
</evidence>
<dbReference type="Gene3D" id="3.30.70.120">
    <property type="match status" value="1"/>
</dbReference>
<dbReference type="SUPFAM" id="SSF54913">
    <property type="entry name" value="GlnB-like"/>
    <property type="match status" value="1"/>
</dbReference>
<evidence type="ECO:0000313" key="2">
    <source>
        <dbReference type="EMBL" id="AHF79890.1"/>
    </source>
</evidence>
<dbReference type="SMART" id="SM00938">
    <property type="entry name" value="P-II"/>
    <property type="match status" value="1"/>
</dbReference>
<dbReference type="GO" id="GO:0030234">
    <property type="term" value="F:enzyme regulator activity"/>
    <property type="evidence" value="ECO:0007669"/>
    <property type="project" value="InterPro"/>
</dbReference>
<proteinExistence type="inferred from homology"/>
<dbReference type="GO" id="GO:0006808">
    <property type="term" value="P:regulation of nitrogen utilization"/>
    <property type="evidence" value="ECO:0007669"/>
    <property type="project" value="InterPro"/>
</dbReference>
<dbReference type="InterPro" id="IPR011322">
    <property type="entry name" value="N-reg_PII-like_a/b"/>
</dbReference>
<dbReference type="HOGENOM" id="CLU_082268_0_1_2"/>
<dbReference type="InterPro" id="IPR002187">
    <property type="entry name" value="N-reg_PII"/>
</dbReference>
<dbReference type="GO" id="GO:0005524">
    <property type="term" value="F:ATP binding"/>
    <property type="evidence" value="ECO:0007669"/>
    <property type="project" value="TreeGrafter"/>
</dbReference>
<dbReference type="PANTHER" id="PTHR30115:SF11">
    <property type="entry name" value="NITROGEN REGULATORY PROTEIN P-II HOMOLOG"/>
    <property type="match status" value="1"/>
</dbReference>
<dbReference type="PRINTS" id="PR00340">
    <property type="entry name" value="PIIGLNB"/>
</dbReference>
<comment type="similarity">
    <text evidence="1">Belongs to the P(II) protein family.</text>
</comment>
<dbReference type="GeneID" id="24906858"/>
<organism evidence="2 3">
    <name type="scientific">Thermococcus paralvinellae</name>
    <dbReference type="NCBI Taxonomy" id="582419"/>
    <lineage>
        <taxon>Archaea</taxon>
        <taxon>Methanobacteriati</taxon>
        <taxon>Methanobacteriota</taxon>
        <taxon>Thermococci</taxon>
        <taxon>Thermococcales</taxon>
        <taxon>Thermococcaceae</taxon>
        <taxon>Thermococcus</taxon>
    </lineage>
</organism>
<dbReference type="KEGG" id="ths:TES1_0496"/>
<keyword evidence="3" id="KW-1185">Reference proteome</keyword>
<dbReference type="GO" id="GO:0005829">
    <property type="term" value="C:cytosol"/>
    <property type="evidence" value="ECO:0007669"/>
    <property type="project" value="TreeGrafter"/>
</dbReference>
<dbReference type="Pfam" id="PF00543">
    <property type="entry name" value="P-II"/>
    <property type="match status" value="1"/>
</dbReference>
<dbReference type="PANTHER" id="PTHR30115">
    <property type="entry name" value="NITROGEN REGULATORY PROTEIN P-II"/>
    <property type="match status" value="1"/>
</dbReference>
<evidence type="ECO:0000256" key="1">
    <source>
        <dbReference type="RuleBase" id="RU003936"/>
    </source>
</evidence>
<accession>W0I613</accession>
<protein>
    <submittedName>
        <fullName evidence="2">Putative Nitrogen regulatory protein P-II</fullName>
    </submittedName>
</protein>
<dbReference type="STRING" id="582419.TES1_0496"/>
<dbReference type="OrthoDB" id="10960at2157"/>
<dbReference type="InterPro" id="IPR015867">
    <property type="entry name" value="N-reg_PII/ATP_PRibTrfase_C"/>
</dbReference>
<reference evidence="2 3" key="1">
    <citation type="journal article" date="2014" name="Int. J. Syst. Evol. Microbiol.">
        <title>Thermococcus paralvinellae sp. nov. and Thermococcus cleftensis sp. nov. of hyperthermophilic heterotrophs from deep-sea hydrothermal vents.</title>
        <authorList>
            <person name="Hensley S.A."/>
            <person name="Jung J.H."/>
            <person name="Park C.S."/>
            <person name="Holden J.F."/>
        </authorList>
    </citation>
    <scope>NUCLEOTIDE SEQUENCE [LARGE SCALE GENOMIC DNA]</scope>
    <source>
        <strain evidence="2 3">ES1</strain>
    </source>
</reference>
<dbReference type="PROSITE" id="PS00638">
    <property type="entry name" value="PII_GLNB_CTER"/>
    <property type="match status" value="1"/>
</dbReference>
<name>W0I613_9EURY</name>